<protein>
    <submittedName>
        <fullName evidence="3">Uncharacterized protein</fullName>
    </submittedName>
</protein>
<organism evidence="3 4">
    <name type="scientific">Nocardioides pocheonensis</name>
    <dbReference type="NCBI Taxonomy" id="661485"/>
    <lineage>
        <taxon>Bacteria</taxon>
        <taxon>Bacillati</taxon>
        <taxon>Actinomycetota</taxon>
        <taxon>Actinomycetes</taxon>
        <taxon>Propionibacteriales</taxon>
        <taxon>Nocardioidaceae</taxon>
        <taxon>Nocardioides</taxon>
    </lineage>
</organism>
<dbReference type="EMBL" id="RJSF01000036">
    <property type="protein sequence ID" value="RNM14975.1"/>
    <property type="molecule type" value="Genomic_DNA"/>
</dbReference>
<sequence>MTGIQDDQRERQQEITAVVAKILGVAVVIGLVIGLGAWVMVKALGLQTSSSNDTTSGNVQPLNPLPTTALPVPSDTASPGDVPTSTPTAVSTGLYLSASPVMVRPMERINLTGQWPGQDNESLMVQRFENGTWSDFGVQVRVNVGTFSTYVMTGRTGDQRFRVFDPATQTASNEVTVTVGG</sequence>
<proteinExistence type="predicted"/>
<comment type="caution">
    <text evidence="3">The sequence shown here is derived from an EMBL/GenBank/DDBJ whole genome shotgun (WGS) entry which is preliminary data.</text>
</comment>
<evidence type="ECO:0000256" key="2">
    <source>
        <dbReference type="SAM" id="Phobius"/>
    </source>
</evidence>
<feature type="transmembrane region" description="Helical" evidence="2">
    <location>
        <begin position="18"/>
        <end position="41"/>
    </location>
</feature>
<feature type="region of interest" description="Disordered" evidence="1">
    <location>
        <begin position="51"/>
        <end position="88"/>
    </location>
</feature>
<evidence type="ECO:0000256" key="1">
    <source>
        <dbReference type="SAM" id="MobiDB-lite"/>
    </source>
</evidence>
<keyword evidence="2" id="KW-0472">Membrane</keyword>
<keyword evidence="2" id="KW-0812">Transmembrane</keyword>
<keyword evidence="2" id="KW-1133">Transmembrane helix</keyword>
<reference evidence="3 4" key="1">
    <citation type="submission" date="2018-11" db="EMBL/GenBank/DDBJ databases">
        <authorList>
            <person name="Li F."/>
        </authorList>
    </citation>
    <scope>NUCLEOTIDE SEQUENCE [LARGE SCALE GENOMIC DNA]</scope>
    <source>
        <strain evidence="3 4">Gsoil 818</strain>
    </source>
</reference>
<evidence type="ECO:0000313" key="4">
    <source>
        <dbReference type="Proteomes" id="UP000279994"/>
    </source>
</evidence>
<dbReference type="RefSeq" id="WP_123222687.1">
    <property type="nucleotide sequence ID" value="NZ_RJSF01000036.1"/>
</dbReference>
<accession>A0A3N0GRA8</accession>
<dbReference type="OrthoDB" id="5197508at2"/>
<keyword evidence="4" id="KW-1185">Reference proteome</keyword>
<evidence type="ECO:0000313" key="3">
    <source>
        <dbReference type="EMBL" id="RNM14975.1"/>
    </source>
</evidence>
<gene>
    <name evidence="3" type="ORF">EFL26_09690</name>
</gene>
<dbReference type="Proteomes" id="UP000279994">
    <property type="component" value="Unassembled WGS sequence"/>
</dbReference>
<feature type="compositionally biased region" description="Polar residues" evidence="1">
    <location>
        <begin position="51"/>
        <end position="61"/>
    </location>
</feature>
<dbReference type="AlphaFoldDB" id="A0A3N0GRA8"/>
<name>A0A3N0GRA8_9ACTN</name>